<dbReference type="Pfam" id="PF07690">
    <property type="entry name" value="MFS_1"/>
    <property type="match status" value="1"/>
</dbReference>
<dbReference type="PROSITE" id="PS50850">
    <property type="entry name" value="MFS"/>
    <property type="match status" value="1"/>
</dbReference>
<feature type="domain" description="Major facilitator superfamily (MFS) profile" evidence="8">
    <location>
        <begin position="49"/>
        <end position="446"/>
    </location>
</feature>
<feature type="transmembrane region" description="Helical" evidence="7">
    <location>
        <begin position="332"/>
        <end position="352"/>
    </location>
</feature>
<comment type="subcellular location">
    <subcellularLocation>
        <location evidence="1">Endomembrane system</location>
        <topology evidence="1">Multi-pass membrane protein</topology>
    </subcellularLocation>
</comment>
<evidence type="ECO:0000256" key="3">
    <source>
        <dbReference type="ARBA" id="ARBA00022692"/>
    </source>
</evidence>
<proteinExistence type="inferred from homology"/>
<gene>
    <name evidence="9" type="ORF">EB796_023119</name>
</gene>
<evidence type="ECO:0000256" key="2">
    <source>
        <dbReference type="ARBA" id="ARBA00009598"/>
    </source>
</evidence>
<keyword evidence="3 7" id="KW-0812">Transmembrane</keyword>
<evidence type="ECO:0000256" key="1">
    <source>
        <dbReference type="ARBA" id="ARBA00004127"/>
    </source>
</evidence>
<feature type="transmembrane region" description="Helical" evidence="7">
    <location>
        <begin position="293"/>
        <end position="312"/>
    </location>
</feature>
<feature type="transmembrane region" description="Helical" evidence="7">
    <location>
        <begin position="83"/>
        <end position="102"/>
    </location>
</feature>
<dbReference type="EMBL" id="VXIV02003293">
    <property type="protein sequence ID" value="KAF6018575.1"/>
    <property type="molecule type" value="Genomic_DNA"/>
</dbReference>
<feature type="transmembrane region" description="Helical" evidence="7">
    <location>
        <begin position="45"/>
        <end position="62"/>
    </location>
</feature>
<evidence type="ECO:0000256" key="4">
    <source>
        <dbReference type="ARBA" id="ARBA00022989"/>
    </source>
</evidence>
<evidence type="ECO:0000256" key="6">
    <source>
        <dbReference type="SAM" id="MobiDB-lite"/>
    </source>
</evidence>
<feature type="transmembrane region" description="Helical" evidence="7">
    <location>
        <begin position="204"/>
        <end position="224"/>
    </location>
</feature>
<dbReference type="InterPro" id="IPR051337">
    <property type="entry name" value="OPA_Antiporter"/>
</dbReference>
<keyword evidence="4 7" id="KW-1133">Transmembrane helix</keyword>
<evidence type="ECO:0000256" key="5">
    <source>
        <dbReference type="ARBA" id="ARBA00023136"/>
    </source>
</evidence>
<dbReference type="GO" id="GO:0005789">
    <property type="term" value="C:endoplasmic reticulum membrane"/>
    <property type="evidence" value="ECO:0007669"/>
    <property type="project" value="TreeGrafter"/>
</dbReference>
<dbReference type="SUPFAM" id="SSF103473">
    <property type="entry name" value="MFS general substrate transporter"/>
    <property type="match status" value="1"/>
</dbReference>
<sequence length="472" mass="51777">MSEEDIDVSEAGDLEGEDTVEQSDNQAVIKKDEEEETYQMSFSSYQLFLFVSCYLAYAVLLYNRKSFTFSLPFVIMEEYFSSYEIGLILSAQTFTYSISKFFFSWASDHYSPKALLAGGLFFSGFVMLAFSDQEDWSNIMILVAANGLAQGMGWPAVTKMIRAWFPPTQFGMWFAFLSTASNVVSGIGPVVAQGLGSSYGWRMGMQLPAALSMIAALIIPSSTWNAPSDVGYEDQLTMFGKTNGHWSDLAGSEFMMFLISTYCLLFVVKTSCQDWGQIYLLQERGLTAQSASSYLYAMEVGGLVGCITLGALTDFMIKRGFYAGTGKSPRLAAVQFCVAACCLFLNLFLFTIDPDTSKFYMTMLGFMMGYCMYGAISLLVTIAVEVAPIHMTGSAHGAIGMAACVGAVVAGFPINYIAKNWDWFTAFMGINFMSILTFVIVVAGKDINATFVQKGGPKKIKTVILKKAGAHF</sequence>
<dbReference type="GO" id="GO:0035435">
    <property type="term" value="P:phosphate ion transmembrane transport"/>
    <property type="evidence" value="ECO:0007669"/>
    <property type="project" value="TreeGrafter"/>
</dbReference>
<organism evidence="9 10">
    <name type="scientific">Bugula neritina</name>
    <name type="common">Brown bryozoan</name>
    <name type="synonym">Sertularia neritina</name>
    <dbReference type="NCBI Taxonomy" id="10212"/>
    <lineage>
        <taxon>Eukaryota</taxon>
        <taxon>Metazoa</taxon>
        <taxon>Spiralia</taxon>
        <taxon>Lophotrochozoa</taxon>
        <taxon>Bryozoa</taxon>
        <taxon>Gymnolaemata</taxon>
        <taxon>Cheilostomatida</taxon>
        <taxon>Flustrina</taxon>
        <taxon>Buguloidea</taxon>
        <taxon>Bugulidae</taxon>
        <taxon>Bugula</taxon>
    </lineage>
</organism>
<accession>A0A7J7IXL9</accession>
<comment type="similarity">
    <text evidence="2">Belongs to the major facilitator superfamily. Organophosphate:Pi antiporter (OPA) (TC 2.A.1.4) family.</text>
</comment>
<dbReference type="PANTHER" id="PTHR43826">
    <property type="entry name" value="GLUCOSE-6-PHOSPHATE EXCHANGER SLC37A4"/>
    <property type="match status" value="1"/>
</dbReference>
<feature type="region of interest" description="Disordered" evidence="6">
    <location>
        <begin position="1"/>
        <end position="27"/>
    </location>
</feature>
<dbReference type="OrthoDB" id="3639251at2759"/>
<evidence type="ECO:0000313" key="10">
    <source>
        <dbReference type="Proteomes" id="UP000593567"/>
    </source>
</evidence>
<dbReference type="PANTHER" id="PTHR43826:SF3">
    <property type="entry name" value="GLUCOSE-6-PHOSPHATE EXCHANGER SLC37A4"/>
    <property type="match status" value="1"/>
</dbReference>
<feature type="transmembrane region" description="Helical" evidence="7">
    <location>
        <begin position="396"/>
        <end position="416"/>
    </location>
</feature>
<feature type="transmembrane region" description="Helical" evidence="7">
    <location>
        <begin position="254"/>
        <end position="272"/>
    </location>
</feature>
<comment type="caution">
    <text evidence="9">The sequence shown here is derived from an EMBL/GenBank/DDBJ whole genome shotgun (WGS) entry which is preliminary data.</text>
</comment>
<keyword evidence="5 7" id="KW-0472">Membrane</keyword>
<dbReference type="InterPro" id="IPR000849">
    <property type="entry name" value="Sugar_P_transporter"/>
</dbReference>
<protein>
    <submittedName>
        <fullName evidence="9">SLC37A4</fullName>
    </submittedName>
</protein>
<feature type="transmembrane region" description="Helical" evidence="7">
    <location>
        <begin position="114"/>
        <end position="131"/>
    </location>
</feature>
<evidence type="ECO:0000256" key="7">
    <source>
        <dbReference type="SAM" id="Phobius"/>
    </source>
</evidence>
<evidence type="ECO:0000313" key="9">
    <source>
        <dbReference type="EMBL" id="KAF6018575.1"/>
    </source>
</evidence>
<reference evidence="9" key="1">
    <citation type="submission" date="2020-06" db="EMBL/GenBank/DDBJ databases">
        <title>Draft genome of Bugula neritina, a colonial animal packing powerful symbionts and potential medicines.</title>
        <authorList>
            <person name="Rayko M."/>
        </authorList>
    </citation>
    <scope>NUCLEOTIDE SEQUENCE [LARGE SCALE GENOMIC DNA]</scope>
    <source>
        <strain evidence="9">Kwan_BN1</strain>
    </source>
</reference>
<feature type="compositionally biased region" description="Acidic residues" evidence="6">
    <location>
        <begin position="1"/>
        <end position="21"/>
    </location>
</feature>
<feature type="transmembrane region" description="Helical" evidence="7">
    <location>
        <begin position="170"/>
        <end position="192"/>
    </location>
</feature>
<feature type="transmembrane region" description="Helical" evidence="7">
    <location>
        <begin position="423"/>
        <end position="444"/>
    </location>
</feature>
<dbReference type="PIRSF" id="PIRSF002808">
    <property type="entry name" value="Hexose_phosphate_transp"/>
    <property type="match status" value="1"/>
</dbReference>
<feature type="transmembrane region" description="Helical" evidence="7">
    <location>
        <begin position="364"/>
        <end position="384"/>
    </location>
</feature>
<dbReference type="AlphaFoldDB" id="A0A7J7IXL9"/>
<name>A0A7J7IXL9_BUGNE</name>
<dbReference type="GO" id="GO:0061513">
    <property type="term" value="F:glucose 6-phosphate:phosphate antiporter activity"/>
    <property type="evidence" value="ECO:0007669"/>
    <property type="project" value="TreeGrafter"/>
</dbReference>
<dbReference type="Gene3D" id="1.20.1250.20">
    <property type="entry name" value="MFS general substrate transporter like domains"/>
    <property type="match status" value="2"/>
</dbReference>
<evidence type="ECO:0000259" key="8">
    <source>
        <dbReference type="PROSITE" id="PS50850"/>
    </source>
</evidence>
<dbReference type="InterPro" id="IPR011701">
    <property type="entry name" value="MFS"/>
</dbReference>
<feature type="transmembrane region" description="Helical" evidence="7">
    <location>
        <begin position="138"/>
        <end position="158"/>
    </location>
</feature>
<keyword evidence="10" id="KW-1185">Reference proteome</keyword>
<dbReference type="Proteomes" id="UP000593567">
    <property type="component" value="Unassembled WGS sequence"/>
</dbReference>
<dbReference type="InterPro" id="IPR036259">
    <property type="entry name" value="MFS_trans_sf"/>
</dbReference>
<dbReference type="InterPro" id="IPR020846">
    <property type="entry name" value="MFS_dom"/>
</dbReference>